<protein>
    <submittedName>
        <fullName evidence="1">Uncharacterized protein</fullName>
    </submittedName>
</protein>
<name>A0ABX5R0Y8_9GAMM</name>
<sequence length="64" mass="7338">MHSLLIYRALGIFIVIFVLQKCDLIEQKSTLVSSAYNFERKPANRSNHGLNISMNAAYMHSYAF</sequence>
<proteinExistence type="predicted"/>
<keyword evidence="2" id="KW-1185">Reference proteome</keyword>
<gene>
    <name evidence="1" type="ORF">D5F51_09985</name>
</gene>
<accession>A0ABX5R0Y8</accession>
<evidence type="ECO:0000313" key="2">
    <source>
        <dbReference type="Proteomes" id="UP000288804"/>
    </source>
</evidence>
<reference evidence="2" key="1">
    <citation type="submission" date="2018-09" db="EMBL/GenBank/DDBJ databases">
        <title>Yersinia hibernicus sp. nov.</title>
        <authorList>
            <person name="Nguyen S.V."/>
            <person name="Mundanda D.M."/>
            <person name="Anes J."/>
            <person name="Fanning S."/>
        </authorList>
    </citation>
    <scope>NUCLEOTIDE SEQUENCE [LARGE SCALE GENOMIC DNA]</scope>
    <source>
        <strain evidence="2">CFS1934</strain>
    </source>
</reference>
<evidence type="ECO:0000313" key="1">
    <source>
        <dbReference type="EMBL" id="QAX78855.1"/>
    </source>
</evidence>
<dbReference type="EMBL" id="CP032487">
    <property type="protein sequence ID" value="QAX78855.1"/>
    <property type="molecule type" value="Genomic_DNA"/>
</dbReference>
<dbReference type="Proteomes" id="UP000288804">
    <property type="component" value="Chromosome"/>
</dbReference>
<organism evidence="1 2">
    <name type="scientific">Yersinia hibernica</name>
    <dbReference type="NCBI Taxonomy" id="2339259"/>
    <lineage>
        <taxon>Bacteria</taxon>
        <taxon>Pseudomonadati</taxon>
        <taxon>Pseudomonadota</taxon>
        <taxon>Gammaproteobacteria</taxon>
        <taxon>Enterobacterales</taxon>
        <taxon>Yersiniaceae</taxon>
        <taxon>Yersinia</taxon>
    </lineage>
</organism>